<dbReference type="InterPro" id="IPR005524">
    <property type="entry name" value="DUF318"/>
</dbReference>
<dbReference type="Proteomes" id="UP001170717">
    <property type="component" value="Unassembled WGS sequence"/>
</dbReference>
<dbReference type="EMBL" id="CP013926">
    <property type="protein sequence ID" value="AMJ75884.1"/>
    <property type="molecule type" value="Genomic_DNA"/>
</dbReference>
<dbReference type="EMBL" id="JAUOQI010000023">
    <property type="protein sequence ID" value="MDO6579615.1"/>
    <property type="molecule type" value="Genomic_DNA"/>
</dbReference>
<feature type="transmembrane region" description="Helical" evidence="8">
    <location>
        <begin position="372"/>
        <end position="394"/>
    </location>
</feature>
<feature type="transmembrane region" description="Helical" evidence="8">
    <location>
        <begin position="330"/>
        <end position="352"/>
    </location>
</feature>
<evidence type="ECO:0000256" key="3">
    <source>
        <dbReference type="ARBA" id="ARBA00022475"/>
    </source>
</evidence>
<accession>A0AAW7Z860</accession>
<feature type="transmembrane region" description="Helical" evidence="8">
    <location>
        <begin position="115"/>
        <end position="135"/>
    </location>
</feature>
<keyword evidence="4 8" id="KW-0812">Transmembrane</keyword>
<organism evidence="10 12">
    <name type="scientific">Alteromonas stellipolaris</name>
    <dbReference type="NCBI Taxonomy" id="233316"/>
    <lineage>
        <taxon>Bacteria</taxon>
        <taxon>Pseudomonadati</taxon>
        <taxon>Pseudomonadota</taxon>
        <taxon>Gammaproteobacteria</taxon>
        <taxon>Alteromonadales</taxon>
        <taxon>Alteromonadaceae</taxon>
        <taxon>Alteromonas/Salinimonas group</taxon>
        <taxon>Alteromonas</taxon>
    </lineage>
</organism>
<dbReference type="NCBIfam" id="NF033936">
    <property type="entry name" value="CuZnOut_SO0444"/>
    <property type="match status" value="1"/>
</dbReference>
<evidence type="ECO:0000313" key="12">
    <source>
        <dbReference type="Proteomes" id="UP001170717"/>
    </source>
</evidence>
<feature type="transmembrane region" description="Helical" evidence="8">
    <location>
        <begin position="289"/>
        <end position="309"/>
    </location>
</feature>
<dbReference type="Pfam" id="PF03773">
    <property type="entry name" value="ArsP_1"/>
    <property type="match status" value="1"/>
</dbReference>
<evidence type="ECO:0000256" key="2">
    <source>
        <dbReference type="ARBA" id="ARBA00006386"/>
    </source>
</evidence>
<reference evidence="9 11" key="1">
    <citation type="submission" date="2015-12" db="EMBL/GenBank/DDBJ databases">
        <title>Intraspecies pangenome expansion in the marine bacterium Alteromonas.</title>
        <authorList>
            <person name="Lopez-Perez M."/>
            <person name="Rodriguez-Valera F."/>
        </authorList>
    </citation>
    <scope>NUCLEOTIDE SEQUENCE [LARGE SCALE GENOMIC DNA]</scope>
    <source>
        <strain evidence="9 11">LMG 21861</strain>
    </source>
</reference>
<evidence type="ECO:0000256" key="4">
    <source>
        <dbReference type="ARBA" id="ARBA00022692"/>
    </source>
</evidence>
<proteinExistence type="inferred from homology"/>
<dbReference type="KEGG" id="asq:AVL57_19080"/>
<evidence type="ECO:0000256" key="1">
    <source>
        <dbReference type="ARBA" id="ARBA00004651"/>
    </source>
</evidence>
<keyword evidence="3" id="KW-1003">Cell membrane</keyword>
<dbReference type="PANTHER" id="PTHR34184">
    <property type="entry name" value="UPF0718 PROTEIN YCGR"/>
    <property type="match status" value="1"/>
</dbReference>
<feature type="transmembrane region" description="Helical" evidence="8">
    <location>
        <begin position="266"/>
        <end position="283"/>
    </location>
</feature>
<feature type="transmembrane region" description="Helical" evidence="8">
    <location>
        <begin position="20"/>
        <end position="41"/>
    </location>
</feature>
<evidence type="ECO:0000256" key="5">
    <source>
        <dbReference type="ARBA" id="ARBA00022989"/>
    </source>
</evidence>
<dbReference type="Proteomes" id="UP000056750">
    <property type="component" value="Chromosome"/>
</dbReference>
<dbReference type="PANTHER" id="PTHR34184:SF4">
    <property type="entry name" value="UPF0718 PROTEIN YCGR"/>
    <property type="match status" value="1"/>
</dbReference>
<feature type="region of interest" description="Disordered" evidence="7">
    <location>
        <begin position="142"/>
        <end position="163"/>
    </location>
</feature>
<keyword evidence="6 8" id="KW-0472">Membrane</keyword>
<evidence type="ECO:0000313" key="9">
    <source>
        <dbReference type="EMBL" id="AMJ75884.1"/>
    </source>
</evidence>
<keyword evidence="5 8" id="KW-1133">Transmembrane helix</keyword>
<evidence type="ECO:0000313" key="10">
    <source>
        <dbReference type="EMBL" id="MDO6579615.1"/>
    </source>
</evidence>
<dbReference type="RefSeq" id="WP_057795686.1">
    <property type="nucleotide sequence ID" value="NZ_CAXIBE010000042.1"/>
</dbReference>
<comment type="similarity">
    <text evidence="2">Belongs to the UPF0718 family.</text>
</comment>
<evidence type="ECO:0000313" key="11">
    <source>
        <dbReference type="Proteomes" id="UP000056750"/>
    </source>
</evidence>
<evidence type="ECO:0000256" key="7">
    <source>
        <dbReference type="SAM" id="MobiDB-lite"/>
    </source>
</evidence>
<evidence type="ECO:0000256" key="8">
    <source>
        <dbReference type="SAM" id="Phobius"/>
    </source>
</evidence>
<sequence length="413" mass="43677">MTDLMLLVQNFISLFMESAPWLLLGLLVAGIMHELVPVSFLERHMGSSSIASITKAAVIGAPLPLCSCGVIPAAIGLRRSGASKPSTISFLVSTPETGVDSVSVSYALLGPLYAIVRPIAAIVSAIYAGLMVRWFDGDKPHKAEHEHANNHSHANAHKHSDNHSDKASCCSSEASAASKQVEATSLNQEQTSCCASKQPTTSCCDDTPATSAELAKQSNKLTQVFRYASGKLLEDIVVWLLIGLALAAAIKTWVPTDFLTQWGDGVIAMLVMAIIGIPMYICATASTPLAVGFLAAGLSPGAVLVFLMAGPATNVSTMGMIKQEMGFRTLCLYLFSVITASIGFGYLLNYAVSALSLEGLIHMESQLHSHGANIQALYAACAILLAALMARLGVKKVNARLAQREENHQDCCG</sequence>
<comment type="subcellular location">
    <subcellularLocation>
        <location evidence="1">Cell membrane</location>
        <topology evidence="1">Multi-pass membrane protein</topology>
    </subcellularLocation>
</comment>
<name>A0AAW7Z860_9ALTE</name>
<dbReference type="InterPro" id="IPR052923">
    <property type="entry name" value="UPF0718"/>
</dbReference>
<reference evidence="10" key="2">
    <citation type="submission" date="2023-07" db="EMBL/GenBank/DDBJ databases">
        <title>Genome content predicts the carbon catabolic preferences of heterotrophic bacteria.</title>
        <authorList>
            <person name="Gralka M."/>
        </authorList>
    </citation>
    <scope>NUCLEOTIDE SEQUENCE</scope>
    <source>
        <strain evidence="10">F2M12</strain>
    </source>
</reference>
<feature type="transmembrane region" description="Helical" evidence="8">
    <location>
        <begin position="236"/>
        <end position="254"/>
    </location>
</feature>
<dbReference type="AlphaFoldDB" id="A0AAW7Z860"/>
<protein>
    <submittedName>
        <fullName evidence="9">Permease</fullName>
    </submittedName>
    <submittedName>
        <fullName evidence="10">SO_0444 family Cu/Zn efflux transporter</fullName>
    </submittedName>
</protein>
<keyword evidence="11" id="KW-1185">Reference proteome</keyword>
<evidence type="ECO:0000256" key="6">
    <source>
        <dbReference type="ARBA" id="ARBA00023136"/>
    </source>
</evidence>
<dbReference type="GO" id="GO:0005886">
    <property type="term" value="C:plasma membrane"/>
    <property type="evidence" value="ECO:0007669"/>
    <property type="project" value="UniProtKB-SubCell"/>
</dbReference>
<gene>
    <name evidence="9" type="ORF">AVL57_19080</name>
    <name evidence="10" type="ORF">Q4527_19620</name>
</gene>